<dbReference type="OrthoDB" id="2112910at2"/>
<reference evidence="3 4" key="1">
    <citation type="submission" date="2019-03" db="EMBL/GenBank/DDBJ databases">
        <title>Subsurface microbial communities from deep shales in Ohio and West Virginia, USA.</title>
        <authorList>
            <person name="Wrighton K."/>
        </authorList>
    </citation>
    <scope>NUCLEOTIDE SEQUENCE [LARGE SCALE GENOMIC DNA]</scope>
    <source>
        <strain evidence="3 4">MA284_T2</strain>
    </source>
</reference>
<keyword evidence="2" id="KW-0812">Transmembrane</keyword>
<evidence type="ECO:0000256" key="1">
    <source>
        <dbReference type="SAM" id="MobiDB-lite"/>
    </source>
</evidence>
<feature type="transmembrane region" description="Helical" evidence="2">
    <location>
        <begin position="6"/>
        <end position="23"/>
    </location>
</feature>
<feature type="compositionally biased region" description="Acidic residues" evidence="1">
    <location>
        <begin position="65"/>
        <end position="74"/>
    </location>
</feature>
<accession>A0A4R6LZZ1</accession>
<keyword evidence="2" id="KW-0472">Membrane</keyword>
<feature type="region of interest" description="Disordered" evidence="1">
    <location>
        <begin position="64"/>
        <end position="124"/>
    </location>
</feature>
<dbReference type="Proteomes" id="UP000295064">
    <property type="component" value="Unassembled WGS sequence"/>
</dbReference>
<comment type="caution">
    <text evidence="3">The sequence shown here is derived from an EMBL/GenBank/DDBJ whole genome shotgun (WGS) entry which is preliminary data.</text>
</comment>
<proteinExistence type="predicted"/>
<evidence type="ECO:0000313" key="4">
    <source>
        <dbReference type="Proteomes" id="UP000295064"/>
    </source>
</evidence>
<protein>
    <submittedName>
        <fullName evidence="3">Uncharacterized protein</fullName>
    </submittedName>
</protein>
<dbReference type="RefSeq" id="WP_133514117.1">
    <property type="nucleotide sequence ID" value="NZ_SNWX01000003.1"/>
</dbReference>
<evidence type="ECO:0000313" key="3">
    <source>
        <dbReference type="EMBL" id="TDO94481.1"/>
    </source>
</evidence>
<organism evidence="3 4">
    <name type="scientific">Halanaerobium saccharolyticum</name>
    <dbReference type="NCBI Taxonomy" id="43595"/>
    <lineage>
        <taxon>Bacteria</taxon>
        <taxon>Bacillati</taxon>
        <taxon>Bacillota</taxon>
        <taxon>Clostridia</taxon>
        <taxon>Halanaerobiales</taxon>
        <taxon>Halanaerobiaceae</taxon>
        <taxon>Halanaerobium</taxon>
    </lineage>
</organism>
<keyword evidence="2" id="KW-1133">Transmembrane helix</keyword>
<name>A0A4R6LZZ1_9FIRM</name>
<dbReference type="EMBL" id="SNWX01000003">
    <property type="protein sequence ID" value="TDO94481.1"/>
    <property type="molecule type" value="Genomic_DNA"/>
</dbReference>
<dbReference type="AlphaFoldDB" id="A0A4R6LZZ1"/>
<sequence>MLANSLIIGLITYTAAVVYNLLVRKSLETVFYLGLRFLVYTTLMALFLQLSFYLIKNYHAKDNPEAENDSEAEMTDLTAEAEANPETAEFENQEFEESAVDNEFESEGFSALNTEDFDYQQNNN</sequence>
<feature type="transmembrane region" description="Helical" evidence="2">
    <location>
        <begin position="30"/>
        <end position="55"/>
    </location>
</feature>
<feature type="compositionally biased region" description="Acidic residues" evidence="1">
    <location>
        <begin position="88"/>
        <end position="106"/>
    </location>
</feature>
<feature type="compositionally biased region" description="Low complexity" evidence="1">
    <location>
        <begin position="78"/>
        <end position="87"/>
    </location>
</feature>
<evidence type="ECO:0000256" key="2">
    <source>
        <dbReference type="SAM" id="Phobius"/>
    </source>
</evidence>
<gene>
    <name evidence="3" type="ORF">DFR79_103160</name>
</gene>